<evidence type="ECO:0000313" key="1">
    <source>
        <dbReference type="EMBL" id="EFX85247.1"/>
    </source>
</evidence>
<sequence length="63" mass="7155">MDRDVSNFDIVINRRATVWRIWRLWGNQGYGGYNQGYGGYNQGYGGYNQGYGGGYGGGSRERY</sequence>
<organism evidence="1 2">
    <name type="scientific">Daphnia pulex</name>
    <name type="common">Water flea</name>
    <dbReference type="NCBI Taxonomy" id="6669"/>
    <lineage>
        <taxon>Eukaryota</taxon>
        <taxon>Metazoa</taxon>
        <taxon>Ecdysozoa</taxon>
        <taxon>Arthropoda</taxon>
        <taxon>Crustacea</taxon>
        <taxon>Branchiopoda</taxon>
        <taxon>Diplostraca</taxon>
        <taxon>Cladocera</taxon>
        <taxon>Anomopoda</taxon>
        <taxon>Daphniidae</taxon>
        <taxon>Daphnia</taxon>
    </lineage>
</organism>
<dbReference type="AlphaFoldDB" id="E9G5Q1"/>
<name>E9G5Q1_DAPPU</name>
<reference evidence="1 2" key="1">
    <citation type="journal article" date="2011" name="Science">
        <title>The ecoresponsive genome of Daphnia pulex.</title>
        <authorList>
            <person name="Colbourne J.K."/>
            <person name="Pfrender M.E."/>
            <person name="Gilbert D."/>
            <person name="Thomas W.K."/>
            <person name="Tucker A."/>
            <person name="Oakley T.H."/>
            <person name="Tokishita S."/>
            <person name="Aerts A."/>
            <person name="Arnold G.J."/>
            <person name="Basu M.K."/>
            <person name="Bauer D.J."/>
            <person name="Caceres C.E."/>
            <person name="Carmel L."/>
            <person name="Casola C."/>
            <person name="Choi J.H."/>
            <person name="Detter J.C."/>
            <person name="Dong Q."/>
            <person name="Dusheyko S."/>
            <person name="Eads B.D."/>
            <person name="Frohlich T."/>
            <person name="Geiler-Samerotte K.A."/>
            <person name="Gerlach D."/>
            <person name="Hatcher P."/>
            <person name="Jogdeo S."/>
            <person name="Krijgsveld J."/>
            <person name="Kriventseva E.V."/>
            <person name="Kultz D."/>
            <person name="Laforsch C."/>
            <person name="Lindquist E."/>
            <person name="Lopez J."/>
            <person name="Manak J.R."/>
            <person name="Muller J."/>
            <person name="Pangilinan J."/>
            <person name="Patwardhan R.P."/>
            <person name="Pitluck S."/>
            <person name="Pritham E.J."/>
            <person name="Rechtsteiner A."/>
            <person name="Rho M."/>
            <person name="Rogozin I.B."/>
            <person name="Sakarya O."/>
            <person name="Salamov A."/>
            <person name="Schaack S."/>
            <person name="Shapiro H."/>
            <person name="Shiga Y."/>
            <person name="Skalitzky C."/>
            <person name="Smith Z."/>
            <person name="Souvorov A."/>
            <person name="Sung W."/>
            <person name="Tang Z."/>
            <person name="Tsuchiya D."/>
            <person name="Tu H."/>
            <person name="Vos H."/>
            <person name="Wang M."/>
            <person name="Wolf Y.I."/>
            <person name="Yamagata H."/>
            <person name="Yamada T."/>
            <person name="Ye Y."/>
            <person name="Shaw J.R."/>
            <person name="Andrews J."/>
            <person name="Crease T.J."/>
            <person name="Tang H."/>
            <person name="Lucas S.M."/>
            <person name="Robertson H.M."/>
            <person name="Bork P."/>
            <person name="Koonin E.V."/>
            <person name="Zdobnov E.M."/>
            <person name="Grigoriev I.V."/>
            <person name="Lynch M."/>
            <person name="Boore J.L."/>
        </authorList>
    </citation>
    <scope>NUCLEOTIDE SEQUENCE [LARGE SCALE GENOMIC DNA]</scope>
</reference>
<keyword evidence="2" id="KW-1185">Reference proteome</keyword>
<dbReference type="InParanoid" id="E9G5Q1"/>
<dbReference type="KEGG" id="dpx:DAPPUDRAFT_313930"/>
<protein>
    <submittedName>
        <fullName evidence="1">Uncharacterized protein</fullName>
    </submittedName>
</protein>
<dbReference type="EMBL" id="GL732532">
    <property type="protein sequence ID" value="EFX85247.1"/>
    <property type="molecule type" value="Genomic_DNA"/>
</dbReference>
<dbReference type="HOGENOM" id="CLU_2887972_0_0_1"/>
<proteinExistence type="predicted"/>
<gene>
    <name evidence="1" type="ORF">DAPPUDRAFT_313930</name>
</gene>
<evidence type="ECO:0000313" key="2">
    <source>
        <dbReference type="Proteomes" id="UP000000305"/>
    </source>
</evidence>
<dbReference type="Proteomes" id="UP000000305">
    <property type="component" value="Unassembled WGS sequence"/>
</dbReference>
<accession>E9G5Q1</accession>